<dbReference type="RefSeq" id="WP_169268767.1">
    <property type="nucleotide sequence ID" value="NZ_CAWOXK010000001.1"/>
</dbReference>
<name>A0A856MIU1_9CYAN</name>
<evidence type="ECO:0000313" key="2">
    <source>
        <dbReference type="Proteomes" id="UP000503129"/>
    </source>
</evidence>
<keyword evidence="2" id="KW-1185">Reference proteome</keyword>
<protein>
    <submittedName>
        <fullName evidence="1">Uncharacterized protein</fullName>
    </submittedName>
</protein>
<dbReference type="EMBL" id="CP030118">
    <property type="protein sequence ID" value="QDL11193.1"/>
    <property type="molecule type" value="Genomic_DNA"/>
</dbReference>
<dbReference type="AlphaFoldDB" id="A0A856MIU1"/>
<sequence length="61" mass="7377">MWFVTKFTRWSQERQLAQTYRSYAIAVGDTHPRTAPILRWIAESYNSDAYKEDNWAELEDY</sequence>
<reference evidence="1 2" key="1">
    <citation type="submission" date="2018-06" db="EMBL/GenBank/DDBJ databases">
        <title>Comparative genomics of Brasilonema spp. strains.</title>
        <authorList>
            <person name="Alvarenga D.O."/>
            <person name="Fiore M.F."/>
            <person name="Varani A.M."/>
        </authorList>
    </citation>
    <scope>NUCLEOTIDE SEQUENCE [LARGE SCALE GENOMIC DNA]</scope>
    <source>
        <strain evidence="1 2">CENA114</strain>
    </source>
</reference>
<proteinExistence type="predicted"/>
<organism evidence="1 2">
    <name type="scientific">Brasilonema sennae CENA114</name>
    <dbReference type="NCBI Taxonomy" id="415709"/>
    <lineage>
        <taxon>Bacteria</taxon>
        <taxon>Bacillati</taxon>
        <taxon>Cyanobacteriota</taxon>
        <taxon>Cyanophyceae</taxon>
        <taxon>Nostocales</taxon>
        <taxon>Scytonemataceae</taxon>
        <taxon>Brasilonema</taxon>
        <taxon>Bromeliae group (in: Brasilonema)</taxon>
    </lineage>
</organism>
<evidence type="ECO:0000313" key="1">
    <source>
        <dbReference type="EMBL" id="QDL11193.1"/>
    </source>
</evidence>
<dbReference type="KEGG" id="bsen:DP114_27835"/>
<accession>A0A856MIU1</accession>
<gene>
    <name evidence="1" type="ORF">DP114_27835</name>
</gene>
<dbReference type="Proteomes" id="UP000503129">
    <property type="component" value="Chromosome"/>
</dbReference>